<reference evidence="1" key="1">
    <citation type="journal article" date="2015" name="Nature">
        <title>Complex archaea that bridge the gap between prokaryotes and eukaryotes.</title>
        <authorList>
            <person name="Spang A."/>
            <person name="Saw J.H."/>
            <person name="Jorgensen S.L."/>
            <person name="Zaremba-Niedzwiedzka K."/>
            <person name="Martijn J."/>
            <person name="Lind A.E."/>
            <person name="van Eijk R."/>
            <person name="Schleper C."/>
            <person name="Guy L."/>
            <person name="Ettema T.J."/>
        </authorList>
    </citation>
    <scope>NUCLEOTIDE SEQUENCE</scope>
</reference>
<name>A0A0F9HHV3_9ZZZZ</name>
<protein>
    <submittedName>
        <fullName evidence="1">Uncharacterized protein</fullName>
    </submittedName>
</protein>
<sequence>FIRHVGQSQKSLFVTDSYLQVHDNYDNYDDQTGINAPLSFESFADALTKASANNTVITVDKTVSISDDTTIPATVHLIVRPGGSFAIASGKTLTVSGTIDSCGQSASTIFTGSGTAAFTTVSSLVGPFELEMDMTENTKLIELWGNATSLIAGSRQGALNIGVSRSSSYPMTNSDGNPDCGLKITVTNRSASAAYARTRAMDVTADLRDAGSGGVYVEGMQMTAKTRSGTTVTDVCVARFIIDHGANGSGNIVGVQIQDNSQSATGTRYGLLINSTNYNITRENGIFIDSLNGSWTNALSFNGAITNVMDFENTDGTNGCTIGTYSSGKSANPSGDIKVEVDGNAKYLYLYAGKPTYA</sequence>
<accession>A0A0F9HHV3</accession>
<feature type="non-terminal residue" evidence="1">
    <location>
        <position position="1"/>
    </location>
</feature>
<dbReference type="EMBL" id="LAZR01022627">
    <property type="protein sequence ID" value="KKL81225.1"/>
    <property type="molecule type" value="Genomic_DNA"/>
</dbReference>
<gene>
    <name evidence="1" type="ORF">LCGC14_1996910</name>
</gene>
<organism evidence="1">
    <name type="scientific">marine sediment metagenome</name>
    <dbReference type="NCBI Taxonomy" id="412755"/>
    <lineage>
        <taxon>unclassified sequences</taxon>
        <taxon>metagenomes</taxon>
        <taxon>ecological metagenomes</taxon>
    </lineage>
</organism>
<dbReference type="AlphaFoldDB" id="A0A0F9HHV3"/>
<comment type="caution">
    <text evidence="1">The sequence shown here is derived from an EMBL/GenBank/DDBJ whole genome shotgun (WGS) entry which is preliminary data.</text>
</comment>
<proteinExistence type="predicted"/>
<evidence type="ECO:0000313" key="1">
    <source>
        <dbReference type="EMBL" id="KKL81225.1"/>
    </source>
</evidence>